<keyword evidence="2" id="KW-0238">DNA-binding</keyword>
<dbReference type="RefSeq" id="WP_028070919.1">
    <property type="nucleotide sequence ID" value="NZ_CP141191.1"/>
</dbReference>
<protein>
    <submittedName>
        <fullName evidence="5">Chb operon repressor</fullName>
    </submittedName>
</protein>
<dbReference type="SUPFAM" id="SSF46689">
    <property type="entry name" value="Homeodomain-like"/>
    <property type="match status" value="1"/>
</dbReference>
<dbReference type="Proteomes" id="UP000308196">
    <property type="component" value="Chromosome"/>
</dbReference>
<dbReference type="GO" id="GO:0043565">
    <property type="term" value="F:sequence-specific DNA binding"/>
    <property type="evidence" value="ECO:0007669"/>
    <property type="project" value="InterPro"/>
</dbReference>
<feature type="domain" description="HTH araC/xylS-type" evidence="4">
    <location>
        <begin position="231"/>
        <end position="328"/>
    </location>
</feature>
<name>A0A4U9VS69_9SPHI</name>
<evidence type="ECO:0000259" key="4">
    <source>
        <dbReference type="PROSITE" id="PS01124"/>
    </source>
</evidence>
<accession>A0A4U9VS69</accession>
<dbReference type="SMART" id="SM00342">
    <property type="entry name" value="HTH_ARAC"/>
    <property type="match status" value="1"/>
</dbReference>
<organism evidence="5 6">
    <name type="scientific">Sphingobacterium thalpophilum</name>
    <dbReference type="NCBI Taxonomy" id="259"/>
    <lineage>
        <taxon>Bacteria</taxon>
        <taxon>Pseudomonadati</taxon>
        <taxon>Bacteroidota</taxon>
        <taxon>Sphingobacteriia</taxon>
        <taxon>Sphingobacteriales</taxon>
        <taxon>Sphingobacteriaceae</taxon>
        <taxon>Sphingobacterium</taxon>
    </lineage>
</organism>
<evidence type="ECO:0000256" key="1">
    <source>
        <dbReference type="ARBA" id="ARBA00023015"/>
    </source>
</evidence>
<evidence type="ECO:0000256" key="2">
    <source>
        <dbReference type="ARBA" id="ARBA00023125"/>
    </source>
</evidence>
<keyword evidence="1" id="KW-0805">Transcription regulation</keyword>
<dbReference type="STRING" id="1123265.GCA_000686625_04286"/>
<evidence type="ECO:0000313" key="5">
    <source>
        <dbReference type="EMBL" id="VTR49343.1"/>
    </source>
</evidence>
<proteinExistence type="predicted"/>
<dbReference type="InterPro" id="IPR018060">
    <property type="entry name" value="HTH_AraC"/>
</dbReference>
<dbReference type="PANTHER" id="PTHR43280:SF2">
    <property type="entry name" value="HTH-TYPE TRANSCRIPTIONAL REGULATOR EXSA"/>
    <property type="match status" value="1"/>
</dbReference>
<evidence type="ECO:0000256" key="3">
    <source>
        <dbReference type="ARBA" id="ARBA00023163"/>
    </source>
</evidence>
<dbReference type="InterPro" id="IPR009057">
    <property type="entry name" value="Homeodomain-like_sf"/>
</dbReference>
<dbReference type="GeneID" id="78464496"/>
<dbReference type="Gene3D" id="1.10.10.60">
    <property type="entry name" value="Homeodomain-like"/>
    <property type="match status" value="1"/>
</dbReference>
<dbReference type="AlphaFoldDB" id="A0A4U9VS69"/>
<dbReference type="Pfam" id="PF12833">
    <property type="entry name" value="HTH_18"/>
    <property type="match status" value="1"/>
</dbReference>
<dbReference type="PANTHER" id="PTHR43280">
    <property type="entry name" value="ARAC-FAMILY TRANSCRIPTIONAL REGULATOR"/>
    <property type="match status" value="1"/>
</dbReference>
<keyword evidence="3" id="KW-0804">Transcription</keyword>
<sequence length="331" mass="37896">MKKNTNFKLDGLFERFTECLPPLEPQIHLASVQPTAYGSERGHVLQQSFDGLVGFINCFDFNLQTSTVIPVEISGNDLHMLYFLDGTRPITLCDKGSGSTYRLNPHRGCFLYLPKGDYALHVPPGRSCIFNFYFRGSIFRDGNERPFSHLHELISDFRQGSDRSRSSIDFKVGDRTRLLIKTIMTNIKKGDLDSEDNILWGVKKLIKLSKEKVFDEYEKISASQLKAKAAHELIRHTVSVYGQDFKLDDIAAQLGISIDYLHEVIQQYYGESPQEMKQILVLDLAKKYVIDGLQTDQIAYELGYSSPSSFCRFFKREAGMTVTEFFRRHSQ</sequence>
<evidence type="ECO:0000313" key="6">
    <source>
        <dbReference type="Proteomes" id="UP000308196"/>
    </source>
</evidence>
<gene>
    <name evidence="5" type="primary">chbR_1</name>
    <name evidence="5" type="ORF">NCTC11429_03866</name>
</gene>
<dbReference type="EMBL" id="LR590484">
    <property type="protein sequence ID" value="VTR49343.1"/>
    <property type="molecule type" value="Genomic_DNA"/>
</dbReference>
<reference evidence="5 6" key="1">
    <citation type="submission" date="2019-05" db="EMBL/GenBank/DDBJ databases">
        <authorList>
            <consortium name="Pathogen Informatics"/>
        </authorList>
    </citation>
    <scope>NUCLEOTIDE SEQUENCE [LARGE SCALE GENOMIC DNA]</scope>
    <source>
        <strain evidence="5 6">NCTC11429</strain>
    </source>
</reference>
<dbReference type="GO" id="GO:0003700">
    <property type="term" value="F:DNA-binding transcription factor activity"/>
    <property type="evidence" value="ECO:0007669"/>
    <property type="project" value="InterPro"/>
</dbReference>
<dbReference type="PROSITE" id="PS01124">
    <property type="entry name" value="HTH_ARAC_FAMILY_2"/>
    <property type="match status" value="1"/>
</dbReference>
<dbReference type="KEGG" id="stha:NCTC11429_03866"/>